<dbReference type="EMBL" id="JAVREK010000015">
    <property type="protein sequence ID" value="MDT0303391.1"/>
    <property type="molecule type" value="Genomic_DNA"/>
</dbReference>
<dbReference type="Proteomes" id="UP001183226">
    <property type="component" value="Unassembled WGS sequence"/>
</dbReference>
<sequence length="118" mass="12586">MADEHHEDHGHTLAGWFLTMSWIVVWTAAGLMIILVDQDVVLWSVAALGLSVACAAVAGIMKKAGLGRKHPRPTPPTRQEWEAQRSGADAGTAAAEAEEPDEESDESERASGEKAAAR</sequence>
<evidence type="ECO:0000313" key="3">
    <source>
        <dbReference type="EMBL" id="MDT0303391.1"/>
    </source>
</evidence>
<name>A0ABU2KVR3_9ACTN</name>
<protein>
    <submittedName>
        <fullName evidence="3">HGxxPAAW family protein</fullName>
    </submittedName>
</protein>
<keyword evidence="2" id="KW-0472">Membrane</keyword>
<evidence type="ECO:0000256" key="1">
    <source>
        <dbReference type="SAM" id="MobiDB-lite"/>
    </source>
</evidence>
<feature type="transmembrane region" description="Helical" evidence="2">
    <location>
        <begin position="41"/>
        <end position="61"/>
    </location>
</feature>
<gene>
    <name evidence="3" type="ORF">RM446_14830</name>
</gene>
<proteinExistence type="predicted"/>
<evidence type="ECO:0000313" key="4">
    <source>
        <dbReference type="Proteomes" id="UP001183226"/>
    </source>
</evidence>
<dbReference type="NCBIfam" id="NF041681">
    <property type="entry name" value="HGxxPAAW"/>
    <property type="match status" value="1"/>
</dbReference>
<dbReference type="RefSeq" id="WP_311545878.1">
    <property type="nucleotide sequence ID" value="NZ_JAVREK010000015.1"/>
</dbReference>
<evidence type="ECO:0000256" key="2">
    <source>
        <dbReference type="SAM" id="Phobius"/>
    </source>
</evidence>
<reference evidence="4" key="1">
    <citation type="submission" date="2023-07" db="EMBL/GenBank/DDBJ databases">
        <title>30 novel species of actinomycetes from the DSMZ collection.</title>
        <authorList>
            <person name="Nouioui I."/>
        </authorList>
    </citation>
    <scope>NUCLEOTIDE SEQUENCE [LARGE SCALE GENOMIC DNA]</scope>
    <source>
        <strain evidence="4">DSM 45055</strain>
    </source>
</reference>
<feature type="compositionally biased region" description="Acidic residues" evidence="1">
    <location>
        <begin position="96"/>
        <end position="106"/>
    </location>
</feature>
<keyword evidence="2" id="KW-0812">Transmembrane</keyword>
<organism evidence="3 4">
    <name type="scientific">Streptomonospora wellingtoniae</name>
    <dbReference type="NCBI Taxonomy" id="3075544"/>
    <lineage>
        <taxon>Bacteria</taxon>
        <taxon>Bacillati</taxon>
        <taxon>Actinomycetota</taxon>
        <taxon>Actinomycetes</taxon>
        <taxon>Streptosporangiales</taxon>
        <taxon>Nocardiopsidaceae</taxon>
        <taxon>Streptomonospora</taxon>
    </lineage>
</organism>
<comment type="caution">
    <text evidence="3">The sequence shown here is derived from an EMBL/GenBank/DDBJ whole genome shotgun (WGS) entry which is preliminary data.</text>
</comment>
<keyword evidence="2" id="KW-1133">Transmembrane helix</keyword>
<feature type="compositionally biased region" description="Basic and acidic residues" evidence="1">
    <location>
        <begin position="107"/>
        <end position="118"/>
    </location>
</feature>
<keyword evidence="4" id="KW-1185">Reference proteome</keyword>
<accession>A0ABU2KVR3</accession>
<feature type="region of interest" description="Disordered" evidence="1">
    <location>
        <begin position="64"/>
        <end position="118"/>
    </location>
</feature>
<feature type="transmembrane region" description="Helical" evidence="2">
    <location>
        <begin position="12"/>
        <end position="35"/>
    </location>
</feature>